<dbReference type="EMBL" id="CAKMRJ010005523">
    <property type="protein sequence ID" value="CAH1446065.1"/>
    <property type="molecule type" value="Genomic_DNA"/>
</dbReference>
<sequence length="131" mass="14822">MHHFTHLVRYPSPLMYAIDNGDDGHHYYSITHMDYHITHISSPPPSPTHAPPVNDTHLILLLLGSVPKGCLMMDHVGFGMLGILNSVQEYTFLSLLNLNQVALAKQRVDEYIYTQMMRETGGQQSMVDESE</sequence>
<dbReference type="AlphaFoldDB" id="A0AAU9P768"/>
<organism evidence="1 2">
    <name type="scientific">Lactuca virosa</name>
    <dbReference type="NCBI Taxonomy" id="75947"/>
    <lineage>
        <taxon>Eukaryota</taxon>
        <taxon>Viridiplantae</taxon>
        <taxon>Streptophyta</taxon>
        <taxon>Embryophyta</taxon>
        <taxon>Tracheophyta</taxon>
        <taxon>Spermatophyta</taxon>
        <taxon>Magnoliopsida</taxon>
        <taxon>eudicotyledons</taxon>
        <taxon>Gunneridae</taxon>
        <taxon>Pentapetalae</taxon>
        <taxon>asterids</taxon>
        <taxon>campanulids</taxon>
        <taxon>Asterales</taxon>
        <taxon>Asteraceae</taxon>
        <taxon>Cichorioideae</taxon>
        <taxon>Cichorieae</taxon>
        <taxon>Lactucinae</taxon>
        <taxon>Lactuca</taxon>
    </lineage>
</organism>
<comment type="caution">
    <text evidence="1">The sequence shown here is derived from an EMBL/GenBank/DDBJ whole genome shotgun (WGS) entry which is preliminary data.</text>
</comment>
<keyword evidence="2" id="KW-1185">Reference proteome</keyword>
<evidence type="ECO:0000313" key="1">
    <source>
        <dbReference type="EMBL" id="CAH1446065.1"/>
    </source>
</evidence>
<name>A0AAU9P768_9ASTR</name>
<reference evidence="1 2" key="1">
    <citation type="submission" date="2022-01" db="EMBL/GenBank/DDBJ databases">
        <authorList>
            <person name="Xiong W."/>
            <person name="Schranz E."/>
        </authorList>
    </citation>
    <scope>NUCLEOTIDE SEQUENCE [LARGE SCALE GENOMIC DNA]</scope>
</reference>
<accession>A0AAU9P768</accession>
<proteinExistence type="predicted"/>
<gene>
    <name evidence="1" type="ORF">LVIROSA_LOCUS31785</name>
</gene>
<protein>
    <submittedName>
        <fullName evidence="1">Uncharacterized protein</fullName>
    </submittedName>
</protein>
<evidence type="ECO:0000313" key="2">
    <source>
        <dbReference type="Proteomes" id="UP001157418"/>
    </source>
</evidence>
<dbReference type="Proteomes" id="UP001157418">
    <property type="component" value="Unassembled WGS sequence"/>
</dbReference>